<proteinExistence type="inferred from homology"/>
<keyword evidence="7 10" id="KW-0324">Glycolysis</keyword>
<evidence type="ECO:0000256" key="9">
    <source>
        <dbReference type="ARBA" id="ARBA00029321"/>
    </source>
</evidence>
<dbReference type="UniPathway" id="UPA00138"/>
<dbReference type="Gene3D" id="1.10.1390.10">
    <property type="match status" value="1"/>
</dbReference>
<dbReference type="Proteomes" id="UP000199377">
    <property type="component" value="Unassembled WGS sequence"/>
</dbReference>
<evidence type="ECO:0000256" key="7">
    <source>
        <dbReference type="ARBA" id="ARBA00023152"/>
    </source>
</evidence>
<protein>
    <recommendedName>
        <fullName evidence="10">Glucose-6-phosphate isomerase</fullName>
        <shortName evidence="10">GPI</shortName>
        <ecNumber evidence="10">5.3.1.9</ecNumber>
    </recommendedName>
    <alternativeName>
        <fullName evidence="10">Phosphoglucose isomerase</fullName>
        <shortName evidence="10">PGI</shortName>
    </alternativeName>
    <alternativeName>
        <fullName evidence="10">Phosphohexose isomerase</fullName>
        <shortName evidence="10">PHI</shortName>
    </alternativeName>
</protein>
<reference evidence="13 14" key="1">
    <citation type="submission" date="2016-10" db="EMBL/GenBank/DDBJ databases">
        <authorList>
            <person name="de Groot N.N."/>
        </authorList>
    </citation>
    <scope>NUCLEOTIDE SEQUENCE [LARGE SCALE GENOMIC DNA]</scope>
    <source>
        <strain evidence="13 14">CGMCC 1.11030</strain>
    </source>
</reference>
<dbReference type="GO" id="GO:0004347">
    <property type="term" value="F:glucose-6-phosphate isomerase activity"/>
    <property type="evidence" value="ECO:0007669"/>
    <property type="project" value="UniProtKB-UniRule"/>
</dbReference>
<evidence type="ECO:0000256" key="10">
    <source>
        <dbReference type="HAMAP-Rule" id="MF_00473"/>
    </source>
</evidence>
<dbReference type="InterPro" id="IPR035476">
    <property type="entry name" value="SIS_PGI_1"/>
</dbReference>
<keyword evidence="14" id="KW-1185">Reference proteome</keyword>
<dbReference type="AlphaFoldDB" id="A0A1I3MBR5"/>
<organism evidence="13 14">
    <name type="scientific">Albimonas pacifica</name>
    <dbReference type="NCBI Taxonomy" id="1114924"/>
    <lineage>
        <taxon>Bacteria</taxon>
        <taxon>Pseudomonadati</taxon>
        <taxon>Pseudomonadota</taxon>
        <taxon>Alphaproteobacteria</taxon>
        <taxon>Rhodobacterales</taxon>
        <taxon>Paracoccaceae</taxon>
        <taxon>Albimonas</taxon>
    </lineage>
</organism>
<dbReference type="InterPro" id="IPR046348">
    <property type="entry name" value="SIS_dom_sf"/>
</dbReference>
<dbReference type="GO" id="GO:0006098">
    <property type="term" value="P:pentose-phosphate shunt"/>
    <property type="evidence" value="ECO:0007669"/>
    <property type="project" value="UniProtKB-UniPathway"/>
</dbReference>
<feature type="active site" description="Proton donor" evidence="10">
    <location>
        <position position="598"/>
    </location>
</feature>
<dbReference type="GO" id="GO:0048029">
    <property type="term" value="F:monosaccharide binding"/>
    <property type="evidence" value="ECO:0007669"/>
    <property type="project" value="TreeGrafter"/>
</dbReference>
<dbReference type="Pfam" id="PF01182">
    <property type="entry name" value="Glucosamine_iso"/>
    <property type="match status" value="1"/>
</dbReference>
<dbReference type="SUPFAM" id="SSF100950">
    <property type="entry name" value="NagB/RpiA/CoA transferase-like"/>
    <property type="match status" value="1"/>
</dbReference>
<dbReference type="GO" id="GO:0006094">
    <property type="term" value="P:gluconeogenesis"/>
    <property type="evidence" value="ECO:0007669"/>
    <property type="project" value="UniProtKB-UniRule"/>
</dbReference>
<dbReference type="InterPro" id="IPR006148">
    <property type="entry name" value="Glc/Gal-6P_isomerase"/>
</dbReference>
<dbReference type="UniPathway" id="UPA00109">
    <property type="reaction ID" value="UER00181"/>
</dbReference>
<dbReference type="CDD" id="cd05015">
    <property type="entry name" value="SIS_PGI_1"/>
    <property type="match status" value="1"/>
</dbReference>
<comment type="similarity">
    <text evidence="5 10 11">Belongs to the GPI family.</text>
</comment>
<comment type="catalytic activity">
    <reaction evidence="9 10 11">
        <text>alpha-D-glucose 6-phosphate = beta-D-fructose 6-phosphate</text>
        <dbReference type="Rhea" id="RHEA:11816"/>
        <dbReference type="ChEBI" id="CHEBI:57634"/>
        <dbReference type="ChEBI" id="CHEBI:58225"/>
        <dbReference type="EC" id="5.3.1.9"/>
    </reaction>
</comment>
<comment type="pathway">
    <text evidence="3 10 11">Carbohydrate degradation; glycolysis; D-glyceraldehyde 3-phosphate and glycerone phosphate from D-glucose: step 2/4.</text>
</comment>
<comment type="pathway">
    <text evidence="10">Carbohydrate biosynthesis; gluconeogenesis.</text>
</comment>
<dbReference type="PANTHER" id="PTHR11469">
    <property type="entry name" value="GLUCOSE-6-PHOSPHATE ISOMERASE"/>
    <property type="match status" value="1"/>
</dbReference>
<dbReference type="InterPro" id="IPR037171">
    <property type="entry name" value="NagB/RpiA_transferase-like"/>
</dbReference>
<dbReference type="Gene3D" id="3.40.50.1360">
    <property type="match status" value="1"/>
</dbReference>
<dbReference type="GO" id="GO:0005829">
    <property type="term" value="C:cytosol"/>
    <property type="evidence" value="ECO:0007669"/>
    <property type="project" value="TreeGrafter"/>
</dbReference>
<evidence type="ECO:0000256" key="4">
    <source>
        <dbReference type="ARBA" id="ARBA00004961"/>
    </source>
</evidence>
<dbReference type="EC" id="5.3.1.9" evidence="10"/>
<evidence type="ECO:0000259" key="12">
    <source>
        <dbReference type="Pfam" id="PF01182"/>
    </source>
</evidence>
<dbReference type="STRING" id="1114924.SAMN05216258_11125"/>
<dbReference type="InterPro" id="IPR035482">
    <property type="entry name" value="SIS_PGI_2"/>
</dbReference>
<dbReference type="GO" id="GO:0097367">
    <property type="term" value="F:carbohydrate derivative binding"/>
    <property type="evidence" value="ECO:0007669"/>
    <property type="project" value="InterPro"/>
</dbReference>
<evidence type="ECO:0000256" key="8">
    <source>
        <dbReference type="ARBA" id="ARBA00023235"/>
    </source>
</evidence>
<dbReference type="UniPathway" id="UPA00115">
    <property type="reaction ID" value="UER00409"/>
</dbReference>
<dbReference type="PROSITE" id="PS51463">
    <property type="entry name" value="P_GLUCOSE_ISOMERASE_3"/>
    <property type="match status" value="1"/>
</dbReference>
<keyword evidence="6 10" id="KW-0312">Gluconeogenesis</keyword>
<dbReference type="NCBIfam" id="NF001211">
    <property type="entry name" value="PRK00179.1"/>
    <property type="match status" value="1"/>
</dbReference>
<dbReference type="PROSITE" id="PS00174">
    <property type="entry name" value="P_GLUCOSE_ISOMERASE_2"/>
    <property type="match status" value="1"/>
</dbReference>
<dbReference type="OrthoDB" id="140919at2"/>
<dbReference type="PRINTS" id="PR00662">
    <property type="entry name" value="G6PISOMERASE"/>
</dbReference>
<dbReference type="InterPro" id="IPR023096">
    <property type="entry name" value="G6P_Isomerase_C"/>
</dbReference>
<gene>
    <name evidence="10" type="primary">pgi</name>
    <name evidence="13" type="ORF">SAMN05216258_11125</name>
</gene>
<evidence type="ECO:0000313" key="13">
    <source>
        <dbReference type="EMBL" id="SFI94175.1"/>
    </source>
</evidence>
<accession>A0A1I3MBR5</accession>
<feature type="domain" description="Glucosamine/galactosamine-6-phosphate isomerase" evidence="12">
    <location>
        <begin position="21"/>
        <end position="233"/>
    </location>
</feature>
<feature type="active site" evidence="10">
    <location>
        <position position="757"/>
    </location>
</feature>
<evidence type="ECO:0000256" key="1">
    <source>
        <dbReference type="ARBA" id="ARBA00000832"/>
    </source>
</evidence>
<dbReference type="InterPro" id="IPR018189">
    <property type="entry name" value="Phosphoglucose_isomerase_CS"/>
</dbReference>
<dbReference type="PROSITE" id="PS00765">
    <property type="entry name" value="P_GLUCOSE_ISOMERASE_1"/>
    <property type="match status" value="1"/>
</dbReference>
<evidence type="ECO:0000256" key="3">
    <source>
        <dbReference type="ARBA" id="ARBA00004926"/>
    </source>
</evidence>
<comment type="function">
    <text evidence="2">Hydrolysis of 6-phosphogluconolactone to 6-phosphogluconate.</text>
</comment>
<comment type="subcellular location">
    <subcellularLocation>
        <location evidence="10">Cytoplasm</location>
    </subcellularLocation>
</comment>
<evidence type="ECO:0000256" key="5">
    <source>
        <dbReference type="ARBA" id="ARBA00006604"/>
    </source>
</evidence>
<dbReference type="Pfam" id="PF00342">
    <property type="entry name" value="PGI"/>
    <property type="match status" value="1"/>
</dbReference>
<dbReference type="InterPro" id="IPR005900">
    <property type="entry name" value="6-phosphogluconolactonase_DevB"/>
</dbReference>
<evidence type="ECO:0000256" key="2">
    <source>
        <dbReference type="ARBA" id="ARBA00002681"/>
    </source>
</evidence>
<dbReference type="NCBIfam" id="TIGR01198">
    <property type="entry name" value="pgl"/>
    <property type="match status" value="1"/>
</dbReference>
<dbReference type="HAMAP" id="MF_00473">
    <property type="entry name" value="G6P_isomerase"/>
    <property type="match status" value="1"/>
</dbReference>
<dbReference type="Gene3D" id="3.40.50.10490">
    <property type="entry name" value="Glucose-6-phosphate isomerase like protein, domain 1"/>
    <property type="match status" value="2"/>
</dbReference>
<keyword evidence="10" id="KW-0963">Cytoplasm</keyword>
<dbReference type="SUPFAM" id="SSF53697">
    <property type="entry name" value="SIS domain"/>
    <property type="match status" value="1"/>
</dbReference>
<comment type="function">
    <text evidence="10">Catalyzes the reversible isomerization of glucose-6-phosphate to fructose-6-phosphate.</text>
</comment>
<dbReference type="EMBL" id="FOQH01000011">
    <property type="protein sequence ID" value="SFI94175.1"/>
    <property type="molecule type" value="Genomic_DNA"/>
</dbReference>
<feature type="active site" evidence="10">
    <location>
        <position position="628"/>
    </location>
</feature>
<sequence length="793" mass="84849">MSAGLVAAPAPPLYELRRFRDPDALAQVAAERIAQILQGAIARRGRAVAALSGGATPQRTYARLARSELDWSRITMTLVEDRWAPPSDPTSTRNILDLCLFMDSRARGARFQPLYTGDPTPEAGLATAESRLRRLGRPFDLVVLGIGPDGHVAALFPGAEGLTAALDPDGEALLAPIRAPGRGGPRVTLTLSAILQARRILLLFSGPAKSRAFERALQPGPVEEMPIRAVLRQRRTPVEVLCAQTDGADVTTPIAAAWKAVETARDRLAGRRIADLFAADPARFETLSARLDDMLFDYSKTGLDKGAVEALTGLARAAGVEALRDAMFAGAPINATEGRAVLHPALRAAAGEAFSAEGEDVMPEVLETRERSLAFAEAVRTGAYASVSGKPFTDVVNIGIGGSDLGPVMAAAALAPVHDGPRCHFVSNVDGAHVHDVLAGLDPATTLVLIASKTFTTIETMTNAHTARAWMERAIGDRAGAHFAALSTALDEVAKFGIDESRVFGFWDWVGGRYSVWSSIGLSLMIAIGRQRFEDFLAGARAMDAHFREAPLSANLPVLLALVGVWHRGALGLPSRAVIPYDQRLLRLPAYLQQLDMESNGKTARLREGLAGETGPVVWGEPGTNGQHAFFQLLHQGTTVIPVEFLVAANGWEPELAHHHTLLLANCLAQSEALMAGRTEAEAYEMMIADGKPEAEARRLAPHRAFAGDRPSTTLMYRRLDPFTLGRIVALYEHRVFVEGAIWGVNSFDQWGVELGKTLAKALEPMVTGETSAEGKDGSTAGLIAALHALREG</sequence>
<name>A0A1I3MBR5_9RHOB</name>
<dbReference type="CDD" id="cd05016">
    <property type="entry name" value="SIS_PGI_2"/>
    <property type="match status" value="1"/>
</dbReference>
<dbReference type="GO" id="GO:0017057">
    <property type="term" value="F:6-phosphogluconolactonase activity"/>
    <property type="evidence" value="ECO:0007669"/>
    <property type="project" value="UniProtKB-EC"/>
</dbReference>
<evidence type="ECO:0000256" key="11">
    <source>
        <dbReference type="RuleBase" id="RU000612"/>
    </source>
</evidence>
<dbReference type="GO" id="GO:0006096">
    <property type="term" value="P:glycolytic process"/>
    <property type="evidence" value="ECO:0007669"/>
    <property type="project" value="UniProtKB-UniRule"/>
</dbReference>
<comment type="pathway">
    <text evidence="4">Carbohydrate degradation; pentose phosphate pathway; D-ribulose 5-phosphate from D-glucose 6-phosphate (oxidative stage): step 2/3.</text>
</comment>
<dbReference type="CDD" id="cd01400">
    <property type="entry name" value="6PGL"/>
    <property type="match status" value="1"/>
</dbReference>
<evidence type="ECO:0000256" key="6">
    <source>
        <dbReference type="ARBA" id="ARBA00022432"/>
    </source>
</evidence>
<dbReference type="PANTHER" id="PTHR11469:SF1">
    <property type="entry name" value="GLUCOSE-6-PHOSPHATE ISOMERASE"/>
    <property type="match status" value="1"/>
</dbReference>
<evidence type="ECO:0000313" key="14">
    <source>
        <dbReference type="Proteomes" id="UP000199377"/>
    </source>
</evidence>
<comment type="catalytic activity">
    <reaction evidence="1">
        <text>6-phospho-D-glucono-1,5-lactone + H2O = 6-phospho-D-gluconate + H(+)</text>
        <dbReference type="Rhea" id="RHEA:12556"/>
        <dbReference type="ChEBI" id="CHEBI:15377"/>
        <dbReference type="ChEBI" id="CHEBI:15378"/>
        <dbReference type="ChEBI" id="CHEBI:57955"/>
        <dbReference type="ChEBI" id="CHEBI:58759"/>
        <dbReference type="EC" id="3.1.1.31"/>
    </reaction>
</comment>
<keyword evidence="8 10" id="KW-0413">Isomerase</keyword>
<dbReference type="InterPro" id="IPR001672">
    <property type="entry name" value="G6P_Isomerase"/>
</dbReference>